<dbReference type="SUPFAM" id="SSF56801">
    <property type="entry name" value="Acetyl-CoA synthetase-like"/>
    <property type="match status" value="1"/>
</dbReference>
<comment type="similarity">
    <text evidence="1">Belongs to the ATP-dependent AMP-binding enzyme family.</text>
</comment>
<dbReference type="AlphaFoldDB" id="A0A9N8ZAN6"/>
<dbReference type="InterPro" id="IPR000873">
    <property type="entry name" value="AMP-dep_synth/lig_dom"/>
</dbReference>
<sequence length="531" mass="58185">MVVFKSKIPDIEIPSVGIFQYVFSNPNKVSEDKPIFIDGLTDKKLTFAELKSNAKKFAGGLQDKVGFKRGDVLSIFSPNQVDYPTVIFGTIAAGGKVSPANPTYTAEEFASQLKDCGASIIVAHPHVLHAVIKAAAAANIPESKIFLFGDEVVNGILPYNSLFGEREAIPVEYTPEEVKETTAFLCYSSGTSGKQKGVETTHLNMVANVSQILAIEQEAHPGIVYMGVLPFFHIYGLNLLMHFVLVLGASCVVISKFEFESFCRVIENYKVSIAHIVPPIVLLLVKSPITKKYNLSSLQLIISGAAPLSKDLIESFYNVHKINIKQGYGLTETTPVTHLGLTTDIVYGSCGILVPNMECKLISEDGQEVGYNTPGEVCVRGPNVMKGYLNNKEVTDAVIDKDGFFHTGDVGLVDENVKELIKYKGFQIAPAELEAILLSHHLISDAAVIGVYSEQEETEYPVAYVVIQQNVQQTSDLSEEIKKFVDNQVAPHKKLRGGIIYTDQIPKSASGKILRRILREKAKSEFATSHR</sequence>
<dbReference type="EMBL" id="CAJVPQ010000386">
    <property type="protein sequence ID" value="CAG8477028.1"/>
    <property type="molecule type" value="Genomic_DNA"/>
</dbReference>
<keyword evidence="4" id="KW-0067">ATP-binding</keyword>
<evidence type="ECO:0000256" key="1">
    <source>
        <dbReference type="ARBA" id="ARBA00006432"/>
    </source>
</evidence>
<dbReference type="Pfam" id="PF00501">
    <property type="entry name" value="AMP-binding"/>
    <property type="match status" value="1"/>
</dbReference>
<dbReference type="Gene3D" id="3.40.50.980">
    <property type="match status" value="2"/>
</dbReference>
<dbReference type="InterPro" id="IPR045851">
    <property type="entry name" value="AMP-bd_C_sf"/>
</dbReference>
<dbReference type="Gene3D" id="3.30.300.30">
    <property type="match status" value="1"/>
</dbReference>
<dbReference type="GO" id="GO:0005524">
    <property type="term" value="F:ATP binding"/>
    <property type="evidence" value="ECO:0007669"/>
    <property type="project" value="UniProtKB-KW"/>
</dbReference>
<gene>
    <name evidence="7" type="ORF">FCALED_LOCUS2516</name>
</gene>
<keyword evidence="8" id="KW-1185">Reference proteome</keyword>
<evidence type="ECO:0000256" key="3">
    <source>
        <dbReference type="ARBA" id="ARBA00022741"/>
    </source>
</evidence>
<proteinExistence type="inferred from homology"/>
<name>A0A9N8ZAN6_9GLOM</name>
<evidence type="ECO:0000259" key="5">
    <source>
        <dbReference type="Pfam" id="PF00501"/>
    </source>
</evidence>
<dbReference type="GO" id="GO:0016405">
    <property type="term" value="F:CoA-ligase activity"/>
    <property type="evidence" value="ECO:0007669"/>
    <property type="project" value="TreeGrafter"/>
</dbReference>
<organism evidence="7 8">
    <name type="scientific">Funneliformis caledonium</name>
    <dbReference type="NCBI Taxonomy" id="1117310"/>
    <lineage>
        <taxon>Eukaryota</taxon>
        <taxon>Fungi</taxon>
        <taxon>Fungi incertae sedis</taxon>
        <taxon>Mucoromycota</taxon>
        <taxon>Glomeromycotina</taxon>
        <taxon>Glomeromycetes</taxon>
        <taxon>Glomerales</taxon>
        <taxon>Glomeraceae</taxon>
        <taxon>Funneliformis</taxon>
    </lineage>
</organism>
<reference evidence="7" key="1">
    <citation type="submission" date="2021-06" db="EMBL/GenBank/DDBJ databases">
        <authorList>
            <person name="Kallberg Y."/>
            <person name="Tangrot J."/>
            <person name="Rosling A."/>
        </authorList>
    </citation>
    <scope>NUCLEOTIDE SEQUENCE</scope>
    <source>
        <strain evidence="7">UK204</strain>
    </source>
</reference>
<dbReference type="PANTHER" id="PTHR24096:SF149">
    <property type="entry name" value="AMP-BINDING DOMAIN-CONTAINING PROTEIN-RELATED"/>
    <property type="match status" value="1"/>
</dbReference>
<evidence type="ECO:0000256" key="2">
    <source>
        <dbReference type="ARBA" id="ARBA00022598"/>
    </source>
</evidence>
<comment type="caution">
    <text evidence="7">The sequence shown here is derived from an EMBL/GenBank/DDBJ whole genome shotgun (WGS) entry which is preliminary data.</text>
</comment>
<feature type="domain" description="AMP-binding enzyme C-terminal" evidence="6">
    <location>
        <begin position="432"/>
        <end position="512"/>
    </location>
</feature>
<dbReference type="InterPro" id="IPR025110">
    <property type="entry name" value="AMP-bd_C"/>
</dbReference>
<dbReference type="Pfam" id="PF13193">
    <property type="entry name" value="AMP-binding_C"/>
    <property type="match status" value="1"/>
</dbReference>
<accession>A0A9N8ZAN6</accession>
<dbReference type="CDD" id="cd05911">
    <property type="entry name" value="Firefly_Luc_like"/>
    <property type="match status" value="1"/>
</dbReference>
<keyword evidence="2" id="KW-0436">Ligase</keyword>
<feature type="domain" description="AMP-dependent synthetase/ligase" evidence="5">
    <location>
        <begin position="29"/>
        <end position="389"/>
    </location>
</feature>
<evidence type="ECO:0000313" key="7">
    <source>
        <dbReference type="EMBL" id="CAG8477028.1"/>
    </source>
</evidence>
<dbReference type="FunFam" id="3.30.300.30:FF:000007">
    <property type="entry name" value="4-coumarate--CoA ligase 2"/>
    <property type="match status" value="1"/>
</dbReference>
<keyword evidence="3" id="KW-0547">Nucleotide-binding</keyword>
<evidence type="ECO:0000259" key="6">
    <source>
        <dbReference type="Pfam" id="PF13193"/>
    </source>
</evidence>
<dbReference type="FunFam" id="3.40.50.12780:FF:000003">
    <property type="entry name" value="Long-chain-fatty-acid--CoA ligase FadD"/>
    <property type="match status" value="1"/>
</dbReference>
<dbReference type="Gene3D" id="2.30.38.10">
    <property type="entry name" value="Luciferase, Domain 3"/>
    <property type="match status" value="1"/>
</dbReference>
<evidence type="ECO:0000256" key="4">
    <source>
        <dbReference type="ARBA" id="ARBA00022840"/>
    </source>
</evidence>
<dbReference type="OrthoDB" id="1898221at2759"/>
<evidence type="ECO:0000313" key="8">
    <source>
        <dbReference type="Proteomes" id="UP000789570"/>
    </source>
</evidence>
<protein>
    <submittedName>
        <fullName evidence="7">6677_t:CDS:1</fullName>
    </submittedName>
</protein>
<dbReference type="PANTHER" id="PTHR24096">
    <property type="entry name" value="LONG-CHAIN-FATTY-ACID--COA LIGASE"/>
    <property type="match status" value="1"/>
</dbReference>
<dbReference type="Proteomes" id="UP000789570">
    <property type="component" value="Unassembled WGS sequence"/>
</dbReference>